<dbReference type="EMBL" id="CAJFDI010000005">
    <property type="protein sequence ID" value="CAD5232971.1"/>
    <property type="molecule type" value="Genomic_DNA"/>
</dbReference>
<dbReference type="EMBL" id="CAJFCV020000005">
    <property type="protein sequence ID" value="CAG9126242.1"/>
    <property type="molecule type" value="Genomic_DNA"/>
</dbReference>
<dbReference type="InterPro" id="IPR036341">
    <property type="entry name" value="Her-1_sf"/>
</dbReference>
<keyword evidence="1" id="KW-0732">Signal</keyword>
<dbReference type="SUPFAM" id="SSF110014">
    <property type="entry name" value="Her-1"/>
    <property type="match status" value="1"/>
</dbReference>
<reference evidence="5" key="1">
    <citation type="submission" date="2016-11" db="UniProtKB">
        <authorList>
            <consortium name="WormBaseParasite"/>
        </authorList>
    </citation>
    <scope>IDENTIFICATION</scope>
</reference>
<proteinExistence type="predicted"/>
<dbReference type="WBParaSite" id="BXY_0981400.1">
    <property type="protein sequence ID" value="BXY_0981400.1"/>
    <property type="gene ID" value="BXY_0981400"/>
</dbReference>
<dbReference type="AlphaFoldDB" id="A0A1I7S9W7"/>
<organism evidence="3 5">
    <name type="scientific">Bursaphelenchus xylophilus</name>
    <name type="common">Pinewood nematode worm</name>
    <name type="synonym">Aphelenchoides xylophilus</name>
    <dbReference type="NCBI Taxonomy" id="6326"/>
    <lineage>
        <taxon>Eukaryota</taxon>
        <taxon>Metazoa</taxon>
        <taxon>Ecdysozoa</taxon>
        <taxon>Nematoda</taxon>
        <taxon>Chromadorea</taxon>
        <taxon>Rhabditida</taxon>
        <taxon>Tylenchina</taxon>
        <taxon>Tylenchomorpha</taxon>
        <taxon>Aphelenchoidea</taxon>
        <taxon>Aphelenchoididae</taxon>
        <taxon>Bursaphelenchus</taxon>
    </lineage>
</organism>
<accession>A0A1I7S9W7</accession>
<reference evidence="2" key="2">
    <citation type="submission" date="2020-09" db="EMBL/GenBank/DDBJ databases">
        <authorList>
            <person name="Kikuchi T."/>
        </authorList>
    </citation>
    <scope>NUCLEOTIDE SEQUENCE</scope>
    <source>
        <strain evidence="2">Ka4C1</strain>
    </source>
</reference>
<dbReference type="OrthoDB" id="10337461at2759"/>
<evidence type="ECO:0000313" key="5">
    <source>
        <dbReference type="WBParaSite" id="BXY_0981400.1"/>
    </source>
</evidence>
<name>A0A1I7S9W7_BURXY</name>
<gene>
    <name evidence="2" type="ORF">BXYJ_LOCUS13062</name>
</gene>
<evidence type="ECO:0000313" key="2">
    <source>
        <dbReference type="EMBL" id="CAD5232971.1"/>
    </source>
</evidence>
<dbReference type="Proteomes" id="UP000095284">
    <property type="component" value="Unplaced"/>
</dbReference>
<sequence length="181" mass="20561">MLCGYAGALVLGAALMVAGQNVDQMIKKCCTAESEECCLKQLNQAGNGDECKAFRNASICLEMELHQQSLLAIKMEKCCWLPSSLSCRRQCVKTLRSIWIPPELRIQKAMECSTKKVRSQAPQNCYQDSLEKLEQCFPSCVMFQRMQEGKEMFDYQPHLHCDLMRNVAAKNPCIFPDNMDF</sequence>
<evidence type="ECO:0000256" key="1">
    <source>
        <dbReference type="SAM" id="SignalP"/>
    </source>
</evidence>
<protein>
    <submittedName>
        <fullName evidence="2">(pine wood nematode) hypothetical protein</fullName>
    </submittedName>
</protein>
<feature type="chain" id="PRO_5036022116" evidence="1">
    <location>
        <begin position="20"/>
        <end position="181"/>
    </location>
</feature>
<evidence type="ECO:0000313" key="3">
    <source>
        <dbReference type="Proteomes" id="UP000095284"/>
    </source>
</evidence>
<dbReference type="Proteomes" id="UP000582659">
    <property type="component" value="Unassembled WGS sequence"/>
</dbReference>
<evidence type="ECO:0000313" key="4">
    <source>
        <dbReference type="Proteomes" id="UP000659654"/>
    </source>
</evidence>
<keyword evidence="4" id="KW-1185">Reference proteome</keyword>
<dbReference type="Proteomes" id="UP000659654">
    <property type="component" value="Unassembled WGS sequence"/>
</dbReference>
<feature type="signal peptide" evidence="1">
    <location>
        <begin position="1"/>
        <end position="19"/>
    </location>
</feature>